<evidence type="ECO:0000313" key="5">
    <source>
        <dbReference type="EMBL" id="EAQ95778.1"/>
    </source>
</evidence>
<dbReference type="InterPro" id="IPR058647">
    <property type="entry name" value="BSH_CzcB-like"/>
</dbReference>
<dbReference type="SUPFAM" id="SSF111369">
    <property type="entry name" value="HlyD-like secretion proteins"/>
    <property type="match status" value="1"/>
</dbReference>
<evidence type="ECO:0000259" key="4">
    <source>
        <dbReference type="Pfam" id="PF25975"/>
    </source>
</evidence>
<sequence>MNSIQFLFVLVCSGALATASLRAAESKGTGQHAAQISPQIAKEVGIQSTTAGAGTLERIVASYGRLVPDPDGITQIRARFPGQVTNVRARLGDDVKAGDVLATIESSDSLQPYTVESPLDGTVIQRNVNVGELADAQMLFTVARLDPLWVELKIFPGQRRDIAIGQTVHIDTGHSQHEARIRNIVPSRDNSPYVIARAEIENARGLLSPGALVSARIVVERMDAPLVIESRALQSLDESRVVFVRKGDVFEVRPVELGRTDGRFTEVLSGLILNERYVVDNSYLIKADIEKSGAEAVH</sequence>
<dbReference type="GO" id="GO:0015679">
    <property type="term" value="P:plasma membrane copper ion transport"/>
    <property type="evidence" value="ECO:0007669"/>
    <property type="project" value="TreeGrafter"/>
</dbReference>
<dbReference type="AlphaFoldDB" id="A4ADW8"/>
<feature type="domain" description="CzcB-like barrel-sandwich hybrid" evidence="3">
    <location>
        <begin position="74"/>
        <end position="143"/>
    </location>
</feature>
<dbReference type="HOGENOM" id="CLU_018816_13_0_6"/>
<reference evidence="5 6" key="2">
    <citation type="journal article" date="2009" name="PLoS ONE">
        <title>The photosynthetic apparatus and its regulation in the aerobic gammaproteobacterium Congregibacter litoralis gen. nov., sp. nov.</title>
        <authorList>
            <person name="Spring S."/>
            <person name="Lunsdorf H."/>
            <person name="Fuchs B.M."/>
            <person name="Tindall B.J."/>
        </authorList>
    </citation>
    <scope>NUCLEOTIDE SEQUENCE [LARGE SCALE GENOMIC DNA]</scope>
    <source>
        <strain evidence="5">KT71</strain>
    </source>
</reference>
<dbReference type="GO" id="GO:0030288">
    <property type="term" value="C:outer membrane-bounded periplasmic space"/>
    <property type="evidence" value="ECO:0007669"/>
    <property type="project" value="TreeGrafter"/>
</dbReference>
<evidence type="ECO:0000259" key="3">
    <source>
        <dbReference type="Pfam" id="PF25973"/>
    </source>
</evidence>
<dbReference type="Gene3D" id="2.40.50.100">
    <property type="match status" value="1"/>
</dbReference>
<dbReference type="RefSeq" id="WP_008295145.1">
    <property type="nucleotide sequence ID" value="NZ_CM002299.1"/>
</dbReference>
<dbReference type="PANTHER" id="PTHR30097">
    <property type="entry name" value="CATION EFFLUX SYSTEM PROTEIN CUSB"/>
    <property type="match status" value="1"/>
</dbReference>
<proteinExistence type="predicted"/>
<dbReference type="Gene3D" id="2.40.420.20">
    <property type="match status" value="1"/>
</dbReference>
<name>A4ADW8_9GAMM</name>
<dbReference type="GO" id="GO:0060003">
    <property type="term" value="P:copper ion export"/>
    <property type="evidence" value="ECO:0007669"/>
    <property type="project" value="TreeGrafter"/>
</dbReference>
<keyword evidence="6" id="KW-1185">Reference proteome</keyword>
<gene>
    <name evidence="5" type="ORF">KT71_13554</name>
</gene>
<organism evidence="5 6">
    <name type="scientific">Congregibacter litoralis KT71</name>
    <dbReference type="NCBI Taxonomy" id="314285"/>
    <lineage>
        <taxon>Bacteria</taxon>
        <taxon>Pseudomonadati</taxon>
        <taxon>Pseudomonadota</taxon>
        <taxon>Gammaproteobacteria</taxon>
        <taxon>Cellvibrionales</taxon>
        <taxon>Halieaceae</taxon>
        <taxon>Congregibacter</taxon>
    </lineage>
</organism>
<feature type="domain" description="CzcB-like C-terminal circularly permuted SH3-like" evidence="4">
    <location>
        <begin position="227"/>
        <end position="286"/>
    </location>
</feature>
<dbReference type="eggNOG" id="COG0845">
    <property type="taxonomic scope" value="Bacteria"/>
</dbReference>
<reference evidence="5 6" key="1">
    <citation type="journal article" date="2007" name="Proc. Natl. Acad. Sci. U.S.A.">
        <title>Characterization of a marine gammaproteobacterium capable of aerobic anoxygenic photosynthesis.</title>
        <authorList>
            <person name="Fuchs B.M."/>
            <person name="Spring S."/>
            <person name="Teeling H."/>
            <person name="Quast C."/>
            <person name="Wulf J."/>
            <person name="Schattenhofer M."/>
            <person name="Yan S."/>
            <person name="Ferriera S."/>
            <person name="Johnson J."/>
            <person name="Glockner F.O."/>
            <person name="Amann R."/>
        </authorList>
    </citation>
    <scope>NUCLEOTIDE SEQUENCE [LARGE SCALE GENOMIC DNA]</scope>
    <source>
        <strain evidence="5">KT71</strain>
    </source>
</reference>
<dbReference type="STRING" id="314285.KT71_13554"/>
<feature type="signal peptide" evidence="2">
    <location>
        <begin position="1"/>
        <end position="17"/>
    </location>
</feature>
<evidence type="ECO:0000256" key="2">
    <source>
        <dbReference type="SAM" id="SignalP"/>
    </source>
</evidence>
<dbReference type="Proteomes" id="UP000019205">
    <property type="component" value="Chromosome"/>
</dbReference>
<keyword evidence="1" id="KW-0813">Transport</keyword>
<dbReference type="InterPro" id="IPR058649">
    <property type="entry name" value="CzcB_C"/>
</dbReference>
<keyword evidence="2" id="KW-0732">Signal</keyword>
<evidence type="ECO:0000256" key="1">
    <source>
        <dbReference type="ARBA" id="ARBA00022448"/>
    </source>
</evidence>
<dbReference type="Pfam" id="PF25973">
    <property type="entry name" value="BSH_CzcB"/>
    <property type="match status" value="1"/>
</dbReference>
<dbReference type="EMBL" id="AAOA02000001">
    <property type="protein sequence ID" value="EAQ95778.1"/>
    <property type="molecule type" value="Genomic_DNA"/>
</dbReference>
<dbReference type="PANTHER" id="PTHR30097:SF4">
    <property type="entry name" value="SLR6042 PROTEIN"/>
    <property type="match status" value="1"/>
</dbReference>
<feature type="chain" id="PRO_5002664613" evidence="2">
    <location>
        <begin position="18"/>
        <end position="298"/>
    </location>
</feature>
<dbReference type="Pfam" id="PF25975">
    <property type="entry name" value="CzcB_C"/>
    <property type="match status" value="1"/>
</dbReference>
<dbReference type="GO" id="GO:0046914">
    <property type="term" value="F:transition metal ion binding"/>
    <property type="evidence" value="ECO:0007669"/>
    <property type="project" value="TreeGrafter"/>
</dbReference>
<dbReference type="OrthoDB" id="9768185at2"/>
<dbReference type="InterPro" id="IPR051909">
    <property type="entry name" value="MFP_Cation_Efflux"/>
</dbReference>
<accession>A4ADW8</accession>
<comment type="caution">
    <text evidence="5">The sequence shown here is derived from an EMBL/GenBank/DDBJ whole genome shotgun (WGS) entry which is preliminary data.</text>
</comment>
<protein>
    <submittedName>
        <fullName evidence="5">Membrane-fusion protein</fullName>
    </submittedName>
</protein>
<evidence type="ECO:0000313" key="6">
    <source>
        <dbReference type="Proteomes" id="UP000019205"/>
    </source>
</evidence>